<evidence type="ECO:0000256" key="1">
    <source>
        <dbReference type="ARBA" id="ARBA00022692"/>
    </source>
</evidence>
<evidence type="ECO:0000256" key="4">
    <source>
        <dbReference type="SAM" id="Phobius"/>
    </source>
</evidence>
<feature type="domain" description="Major facilitator superfamily (MFS) profile" evidence="5">
    <location>
        <begin position="1"/>
        <end position="389"/>
    </location>
</feature>
<feature type="transmembrane region" description="Helical" evidence="4">
    <location>
        <begin position="250"/>
        <end position="271"/>
    </location>
</feature>
<protein>
    <submittedName>
        <fullName evidence="6">MFS transporter</fullName>
    </submittedName>
</protein>
<dbReference type="PANTHER" id="PTHR42910">
    <property type="entry name" value="TRANSPORTER SCO4007-RELATED"/>
    <property type="match status" value="1"/>
</dbReference>
<accession>A0ABT7XTQ2</accession>
<keyword evidence="3 4" id="KW-0472">Membrane</keyword>
<organism evidence="6 7">
    <name type="scientific">Crenobacter oryzisoli</name>
    <dbReference type="NCBI Taxonomy" id="3056844"/>
    <lineage>
        <taxon>Bacteria</taxon>
        <taxon>Pseudomonadati</taxon>
        <taxon>Pseudomonadota</taxon>
        <taxon>Betaproteobacteria</taxon>
        <taxon>Neisseriales</taxon>
        <taxon>Neisseriaceae</taxon>
        <taxon>Crenobacter</taxon>
    </lineage>
</organism>
<dbReference type="EMBL" id="JAUEDK010000056">
    <property type="protein sequence ID" value="MDN0077175.1"/>
    <property type="molecule type" value="Genomic_DNA"/>
</dbReference>
<evidence type="ECO:0000313" key="7">
    <source>
        <dbReference type="Proteomes" id="UP001168540"/>
    </source>
</evidence>
<feature type="transmembrane region" description="Helical" evidence="4">
    <location>
        <begin position="50"/>
        <end position="70"/>
    </location>
</feature>
<feature type="transmembrane region" description="Helical" evidence="4">
    <location>
        <begin position="278"/>
        <end position="296"/>
    </location>
</feature>
<feature type="transmembrane region" description="Helical" evidence="4">
    <location>
        <begin position="12"/>
        <end position="30"/>
    </location>
</feature>
<evidence type="ECO:0000259" key="5">
    <source>
        <dbReference type="PROSITE" id="PS50850"/>
    </source>
</evidence>
<feature type="transmembrane region" description="Helical" evidence="4">
    <location>
        <begin position="218"/>
        <end position="238"/>
    </location>
</feature>
<dbReference type="Pfam" id="PF07690">
    <property type="entry name" value="MFS_1"/>
    <property type="match status" value="1"/>
</dbReference>
<feature type="transmembrane region" description="Helical" evidence="4">
    <location>
        <begin position="340"/>
        <end position="359"/>
    </location>
</feature>
<dbReference type="PROSITE" id="PS51318">
    <property type="entry name" value="TAT"/>
    <property type="match status" value="1"/>
</dbReference>
<dbReference type="Gene3D" id="1.20.1250.20">
    <property type="entry name" value="MFS general substrate transporter like domains"/>
    <property type="match status" value="1"/>
</dbReference>
<feature type="transmembrane region" description="Helical" evidence="4">
    <location>
        <begin position="365"/>
        <end position="385"/>
    </location>
</feature>
<dbReference type="InterPro" id="IPR011701">
    <property type="entry name" value="MFS"/>
</dbReference>
<gene>
    <name evidence="6" type="ORF">QU481_20240</name>
</gene>
<dbReference type="Proteomes" id="UP001168540">
    <property type="component" value="Unassembled WGS sequence"/>
</dbReference>
<keyword evidence="1 4" id="KW-0812">Transmembrane</keyword>
<evidence type="ECO:0000256" key="3">
    <source>
        <dbReference type="ARBA" id="ARBA00023136"/>
    </source>
</evidence>
<evidence type="ECO:0000313" key="6">
    <source>
        <dbReference type="EMBL" id="MDN0077175.1"/>
    </source>
</evidence>
<evidence type="ECO:0000256" key="2">
    <source>
        <dbReference type="ARBA" id="ARBA00022989"/>
    </source>
</evidence>
<name>A0ABT7XTQ2_9NEIS</name>
<keyword evidence="2 4" id="KW-1133">Transmembrane helix</keyword>
<dbReference type="SUPFAM" id="SSF103473">
    <property type="entry name" value="MFS general substrate transporter"/>
    <property type="match status" value="1"/>
</dbReference>
<dbReference type="InterPro" id="IPR006311">
    <property type="entry name" value="TAT_signal"/>
</dbReference>
<dbReference type="PROSITE" id="PS50850">
    <property type="entry name" value="MFS"/>
    <property type="match status" value="1"/>
</dbReference>
<feature type="transmembrane region" description="Helical" evidence="4">
    <location>
        <begin position="165"/>
        <end position="185"/>
    </location>
</feature>
<dbReference type="PANTHER" id="PTHR42910:SF1">
    <property type="entry name" value="MAJOR FACILITATOR SUPERFAMILY (MFS) PROFILE DOMAIN-CONTAINING PROTEIN"/>
    <property type="match status" value="1"/>
</dbReference>
<reference evidence="6" key="1">
    <citation type="submission" date="2023-06" db="EMBL/GenBank/DDBJ databases">
        <authorList>
            <person name="Zhang S."/>
        </authorList>
    </citation>
    <scope>NUCLEOTIDE SEQUENCE</scope>
    <source>
        <strain evidence="6">SG2303</strain>
    </source>
</reference>
<feature type="transmembrane region" description="Helical" evidence="4">
    <location>
        <begin position="302"/>
        <end position="320"/>
    </location>
</feature>
<sequence length="397" mass="41040">MTSTPHHLSRPLVLLFAIACGTIIASLYYSQPLLATIAHSFGRQPASVGYLVTLTQIGYAIGLVLVVPLGDALDRRRLIVGLLAASVGALLIAAMSPGFTAFAFASVLVGMSSCSAQLLVPFAASLADERQRGRVVGTVMSGLLLGILLARTVSGLIAELAGWRAVYVVAAGLVALLTVALARALPRDARDIEFHYGTLLKSLGTLIRKEPALRERSLYGALAFACFSVFWTGLTFLLSQPPYGFSEGEIGAFGLAGAAGALSAGFAGRLADRGRGGVATVLCSGSILLSFALIALGAHSLVALLAGVLLLDIGVQGLHISNQSVIYTLAPEMRSRITTVYLTSYFIGGAAGSSAASVAYAAAGWYGVCLAGAGFAGVLCVWQLARAPRRRLAAQRG</sequence>
<comment type="caution">
    <text evidence="6">The sequence shown here is derived from an EMBL/GenBank/DDBJ whole genome shotgun (WGS) entry which is preliminary data.</text>
</comment>
<keyword evidence="7" id="KW-1185">Reference proteome</keyword>
<feature type="transmembrane region" description="Helical" evidence="4">
    <location>
        <begin position="135"/>
        <end position="153"/>
    </location>
</feature>
<dbReference type="RefSeq" id="WP_289831816.1">
    <property type="nucleotide sequence ID" value="NZ_JAUEDK010000056.1"/>
</dbReference>
<feature type="transmembrane region" description="Helical" evidence="4">
    <location>
        <begin position="101"/>
        <end position="123"/>
    </location>
</feature>
<dbReference type="InterPro" id="IPR020846">
    <property type="entry name" value="MFS_dom"/>
</dbReference>
<dbReference type="InterPro" id="IPR036259">
    <property type="entry name" value="MFS_trans_sf"/>
</dbReference>
<proteinExistence type="predicted"/>
<dbReference type="CDD" id="cd17324">
    <property type="entry name" value="MFS_NepI_like"/>
    <property type="match status" value="1"/>
</dbReference>
<feature type="transmembrane region" description="Helical" evidence="4">
    <location>
        <begin position="77"/>
        <end position="95"/>
    </location>
</feature>